<dbReference type="Proteomes" id="UP000320421">
    <property type="component" value="Chromosome"/>
</dbReference>
<evidence type="ECO:0000313" key="6">
    <source>
        <dbReference type="EMBL" id="QDT23331.1"/>
    </source>
</evidence>
<evidence type="ECO:0000313" key="7">
    <source>
        <dbReference type="Proteomes" id="UP000320421"/>
    </source>
</evidence>
<dbReference type="InterPro" id="IPR036249">
    <property type="entry name" value="Thioredoxin-like_sf"/>
</dbReference>
<dbReference type="PANTHER" id="PTHR42852">
    <property type="entry name" value="THIOL:DISULFIDE INTERCHANGE PROTEIN DSBE"/>
    <property type="match status" value="1"/>
</dbReference>
<dbReference type="GO" id="GO:0016491">
    <property type="term" value="F:oxidoreductase activity"/>
    <property type="evidence" value="ECO:0007669"/>
    <property type="project" value="InterPro"/>
</dbReference>
<dbReference type="Gene3D" id="3.40.30.10">
    <property type="entry name" value="Glutaredoxin"/>
    <property type="match status" value="1"/>
</dbReference>
<dbReference type="SUPFAM" id="SSF52833">
    <property type="entry name" value="Thioredoxin-like"/>
    <property type="match status" value="1"/>
</dbReference>
<dbReference type="RefSeq" id="WP_145190585.1">
    <property type="nucleotide sequence ID" value="NZ_CP036266.1"/>
</dbReference>
<name>A0A517PVC4_9PLAN</name>
<comment type="subcellular location">
    <subcellularLocation>
        <location evidence="1">Cell envelope</location>
    </subcellularLocation>
</comment>
<keyword evidence="3" id="KW-1015">Disulfide bond</keyword>
<dbReference type="InterPro" id="IPR013766">
    <property type="entry name" value="Thioredoxin_domain"/>
</dbReference>
<evidence type="ECO:0000256" key="4">
    <source>
        <dbReference type="ARBA" id="ARBA00023284"/>
    </source>
</evidence>
<gene>
    <name evidence="6" type="ORF">HG66A1_51480</name>
</gene>
<dbReference type="OrthoDB" id="261812at2"/>
<evidence type="ECO:0000256" key="2">
    <source>
        <dbReference type="ARBA" id="ARBA00022748"/>
    </source>
</evidence>
<keyword evidence="2" id="KW-0201">Cytochrome c-type biogenesis</keyword>
<dbReference type="PANTHER" id="PTHR42852:SF6">
    <property type="entry name" value="THIOL:DISULFIDE INTERCHANGE PROTEIN DSBE"/>
    <property type="match status" value="1"/>
</dbReference>
<evidence type="ECO:0000259" key="5">
    <source>
        <dbReference type="PROSITE" id="PS51352"/>
    </source>
</evidence>
<dbReference type="PROSITE" id="PS51352">
    <property type="entry name" value="THIOREDOXIN_2"/>
    <property type="match status" value="1"/>
</dbReference>
<protein>
    <submittedName>
        <fullName evidence="6">Thiol-disulfide oxidoreductase</fullName>
    </submittedName>
</protein>
<dbReference type="GO" id="GO:0017004">
    <property type="term" value="P:cytochrome complex assembly"/>
    <property type="evidence" value="ECO:0007669"/>
    <property type="project" value="UniProtKB-KW"/>
</dbReference>
<dbReference type="GO" id="GO:0030313">
    <property type="term" value="C:cell envelope"/>
    <property type="evidence" value="ECO:0007669"/>
    <property type="project" value="UniProtKB-SubCell"/>
</dbReference>
<reference evidence="6 7" key="1">
    <citation type="submission" date="2019-02" db="EMBL/GenBank/DDBJ databases">
        <title>Deep-cultivation of Planctomycetes and their phenomic and genomic characterization uncovers novel biology.</title>
        <authorList>
            <person name="Wiegand S."/>
            <person name="Jogler M."/>
            <person name="Boedeker C."/>
            <person name="Pinto D."/>
            <person name="Vollmers J."/>
            <person name="Rivas-Marin E."/>
            <person name="Kohn T."/>
            <person name="Peeters S.H."/>
            <person name="Heuer A."/>
            <person name="Rast P."/>
            <person name="Oberbeckmann S."/>
            <person name="Bunk B."/>
            <person name="Jeske O."/>
            <person name="Meyerdierks A."/>
            <person name="Storesund J.E."/>
            <person name="Kallscheuer N."/>
            <person name="Luecker S."/>
            <person name="Lage O.M."/>
            <person name="Pohl T."/>
            <person name="Merkel B.J."/>
            <person name="Hornburger P."/>
            <person name="Mueller R.-W."/>
            <person name="Bruemmer F."/>
            <person name="Labrenz M."/>
            <person name="Spormann A.M."/>
            <person name="Op den Camp H."/>
            <person name="Overmann J."/>
            <person name="Amann R."/>
            <person name="Jetten M.S.M."/>
            <person name="Mascher T."/>
            <person name="Medema M.H."/>
            <person name="Devos D.P."/>
            <person name="Kaster A.-K."/>
            <person name="Ovreas L."/>
            <person name="Rohde M."/>
            <person name="Galperin M.Y."/>
            <person name="Jogler C."/>
        </authorList>
    </citation>
    <scope>NUCLEOTIDE SEQUENCE [LARGE SCALE GENOMIC DNA]</scope>
    <source>
        <strain evidence="6 7">HG66A1</strain>
    </source>
</reference>
<dbReference type="InterPro" id="IPR000866">
    <property type="entry name" value="AhpC/TSA"/>
</dbReference>
<feature type="domain" description="Thioredoxin" evidence="5">
    <location>
        <begin position="44"/>
        <end position="209"/>
    </location>
</feature>
<accession>A0A517PVC4</accession>
<evidence type="ECO:0000256" key="1">
    <source>
        <dbReference type="ARBA" id="ARBA00004196"/>
    </source>
</evidence>
<keyword evidence="4" id="KW-0676">Redox-active center</keyword>
<dbReference type="GO" id="GO:0016209">
    <property type="term" value="F:antioxidant activity"/>
    <property type="evidence" value="ECO:0007669"/>
    <property type="project" value="InterPro"/>
</dbReference>
<dbReference type="Pfam" id="PF00578">
    <property type="entry name" value="AhpC-TSA"/>
    <property type="match status" value="1"/>
</dbReference>
<dbReference type="CDD" id="cd02966">
    <property type="entry name" value="TlpA_like_family"/>
    <property type="match status" value="1"/>
</dbReference>
<keyword evidence="7" id="KW-1185">Reference proteome</keyword>
<dbReference type="PROSITE" id="PS51257">
    <property type="entry name" value="PROKAR_LIPOPROTEIN"/>
    <property type="match status" value="1"/>
</dbReference>
<organism evidence="6 7">
    <name type="scientific">Gimesia chilikensis</name>
    <dbReference type="NCBI Taxonomy" id="2605989"/>
    <lineage>
        <taxon>Bacteria</taxon>
        <taxon>Pseudomonadati</taxon>
        <taxon>Planctomycetota</taxon>
        <taxon>Planctomycetia</taxon>
        <taxon>Planctomycetales</taxon>
        <taxon>Planctomycetaceae</taxon>
        <taxon>Gimesia</taxon>
    </lineage>
</organism>
<proteinExistence type="predicted"/>
<evidence type="ECO:0000256" key="3">
    <source>
        <dbReference type="ARBA" id="ARBA00023157"/>
    </source>
</evidence>
<dbReference type="InterPro" id="IPR050553">
    <property type="entry name" value="Thioredoxin_ResA/DsbE_sf"/>
</dbReference>
<dbReference type="EMBL" id="CP036266">
    <property type="protein sequence ID" value="QDT23331.1"/>
    <property type="molecule type" value="Genomic_DNA"/>
</dbReference>
<sequence length="214" mass="24324">MVNLRQTPVIFFEEKSFWTTVFCSTLLILSSACESSESTDLTEAASPSQASNESVTPVPLEIGDWRRVEELIREHAGQIVVVDLWSTSCPPCIQEFPDFVALQQRFPESVVCISFNCDYFGGKRHSPESFRPQVKQFLTKQRAHFPNILSNVAAEEFFPSIELASMPATYVYDRQGKVAKRFDNDHGYYGKGGYTYQKDVIPFLKSLVEQQQTK</sequence>
<dbReference type="AlphaFoldDB" id="A0A517PVC4"/>